<reference evidence="5" key="2">
    <citation type="journal article" date="2013" name="Stand. Genomic Sci.">
        <title>Complete genome sequence of Desulfocapsa sulfexigens, a marine deltaproteobacterium specialized in disproportionating inorganic sulfur compounds.</title>
        <authorList>
            <person name="Finster K.W."/>
            <person name="Kjeldsen K.U."/>
            <person name="Kube M."/>
            <person name="Reinhardt R."/>
            <person name="Mussmann M."/>
            <person name="Amann R."/>
            <person name="Schreiber L."/>
        </authorList>
    </citation>
    <scope>NUCLEOTIDE SEQUENCE [LARGE SCALE GENOMIC DNA]</scope>
    <source>
        <strain evidence="5">DSM 10523 / SB164P1</strain>
    </source>
</reference>
<dbReference type="EC" id="3.2.2.26" evidence="1 2"/>
<dbReference type="EMBL" id="FO203427">
    <property type="protein sequence ID" value="CCH48907.1"/>
    <property type="molecule type" value="Genomic_DNA"/>
</dbReference>
<dbReference type="InterPro" id="IPR000845">
    <property type="entry name" value="Nucleoside_phosphorylase_d"/>
</dbReference>
<dbReference type="Gene3D" id="3.40.50.1580">
    <property type="entry name" value="Nucleoside phosphorylase domain"/>
    <property type="match status" value="1"/>
</dbReference>
<dbReference type="HOGENOM" id="CLU_031248_3_1_7"/>
<dbReference type="CDD" id="cd17766">
    <property type="entry name" value="futalosine_nucleosidase_MqnB"/>
    <property type="match status" value="1"/>
</dbReference>
<dbReference type="RefSeq" id="WP_015414951.1">
    <property type="nucleotide sequence ID" value="NC_020409.1"/>
</dbReference>
<dbReference type="UniPathway" id="UPA00079"/>
<dbReference type="PANTHER" id="PTHR46832">
    <property type="entry name" value="5'-METHYLTHIOADENOSINE/S-ADENOSYLHOMOCYSTEINE NUCLEOSIDASE"/>
    <property type="match status" value="1"/>
</dbReference>
<dbReference type="STRING" id="1322246.BN4_11672"/>
<dbReference type="GO" id="GO:0008930">
    <property type="term" value="F:methylthioadenosine nucleosidase activity"/>
    <property type="evidence" value="ECO:0007669"/>
    <property type="project" value="TreeGrafter"/>
</dbReference>
<dbReference type="GO" id="GO:0019284">
    <property type="term" value="P:L-methionine salvage from S-adenosylmethionine"/>
    <property type="evidence" value="ECO:0007669"/>
    <property type="project" value="TreeGrafter"/>
</dbReference>
<reference evidence="4 5" key="1">
    <citation type="journal article" date="2013" name="PLoS ONE">
        <title>The first genomic and proteomic characterization of a deep-sea sulfate reducer: insights into the piezophilic lifestyle of Desulfovibrio piezophilus.</title>
        <authorList>
            <person name="Pradel N."/>
            <person name="Ji B."/>
            <person name="Gimenez G."/>
            <person name="Talla E."/>
            <person name="Lenoble P."/>
            <person name="Garel M."/>
            <person name="Tamburini C."/>
            <person name="Fourquet P."/>
            <person name="Lebrun R."/>
            <person name="Bertin P."/>
            <person name="Denis Y."/>
            <person name="Pophillat M."/>
            <person name="Barbe V."/>
            <person name="Ollivier B."/>
            <person name="Dolla A."/>
        </authorList>
    </citation>
    <scope>NUCLEOTIDE SEQUENCE [LARGE SCALE GENOMIC DNA]</scope>
    <source>
        <strain evidence="5">DSM 10523 / SB164P1</strain>
    </source>
</reference>
<dbReference type="PANTHER" id="PTHR46832:SF2">
    <property type="entry name" value="FUTALOSINE HYDROLASE"/>
    <property type="match status" value="1"/>
</dbReference>
<dbReference type="SUPFAM" id="SSF53167">
    <property type="entry name" value="Purine and uridine phosphorylases"/>
    <property type="match status" value="1"/>
</dbReference>
<dbReference type="OrthoDB" id="9788270at2"/>
<dbReference type="BioCyc" id="DPIE1322246:BN4_RS08385-MONOMER"/>
<comment type="function">
    <text evidence="1">Catalyzes the hydrolysis of futalosine (FL) to dehypoxanthine futalosine (DHFL) and hypoxanthine, a step in the biosynthesis of menaquinone (MK, vitamin K2).</text>
</comment>
<evidence type="ECO:0000313" key="4">
    <source>
        <dbReference type="EMBL" id="CCH48907.1"/>
    </source>
</evidence>
<evidence type="ECO:0000256" key="1">
    <source>
        <dbReference type="HAMAP-Rule" id="MF_00991"/>
    </source>
</evidence>
<evidence type="ECO:0000259" key="3">
    <source>
        <dbReference type="Pfam" id="PF01048"/>
    </source>
</evidence>
<keyword evidence="1" id="KW-0474">Menaquinone biosynthesis</keyword>
<dbReference type="GO" id="GO:0009234">
    <property type="term" value="P:menaquinone biosynthetic process"/>
    <property type="evidence" value="ECO:0007669"/>
    <property type="project" value="UniProtKB-UniRule"/>
</dbReference>
<evidence type="ECO:0000256" key="2">
    <source>
        <dbReference type="NCBIfam" id="TIGR03664"/>
    </source>
</evidence>
<dbReference type="KEGG" id="dpi:BN4_11672"/>
<keyword evidence="5" id="KW-1185">Reference proteome</keyword>
<dbReference type="InterPro" id="IPR019963">
    <property type="entry name" value="FL_hydrolase_MqnB"/>
</dbReference>
<dbReference type="GO" id="GO:0008782">
    <property type="term" value="F:adenosylhomocysteine nucleosidase activity"/>
    <property type="evidence" value="ECO:0007669"/>
    <property type="project" value="TreeGrafter"/>
</dbReference>
<name>M1WSJ0_PSEP2</name>
<evidence type="ECO:0000313" key="5">
    <source>
        <dbReference type="Proteomes" id="UP000011724"/>
    </source>
</evidence>
<dbReference type="Pfam" id="PF01048">
    <property type="entry name" value="PNP_UDP_1"/>
    <property type="match status" value="1"/>
</dbReference>
<sequence length="232" mass="24731">MIIVATATAKEMKAALGFAQAPAVEQGEALEFSLGDHSLLLAVTGVGLVNSALAIGRFLGRPGVTGVVNLGIAGAYDLEEFPMCSVTYAWQETWPEYGVLDQDGRVDPKALGFAQGHIDGEPVWNRVKLVPVNDAEAMGVRLGEKWGRAAALSVNSVTSMADRAGWLKTAYNSDIENMEGFSLAFAAKQKGMPFLEVRTISNLVGSRDVEDWDLKGAFGALGKCAQYLFTGK</sequence>
<dbReference type="AlphaFoldDB" id="M1WSJ0"/>
<keyword evidence="1" id="KW-0378">Hydrolase</keyword>
<comment type="pathway">
    <text evidence="1">Quinol/quinone metabolism; menaquinone biosynthesis.</text>
</comment>
<gene>
    <name evidence="1" type="primary">mqnB</name>
    <name evidence="4" type="ordered locus">BN4_11672</name>
</gene>
<feature type="domain" description="Nucleoside phosphorylase" evidence="3">
    <location>
        <begin position="2"/>
        <end position="208"/>
    </location>
</feature>
<protein>
    <recommendedName>
        <fullName evidence="1 2">Futalosine hydrolase</fullName>
        <shortName evidence="1">FL hydrolase</shortName>
        <ecNumber evidence="1 2">3.2.2.26</ecNumber>
    </recommendedName>
    <alternativeName>
        <fullName evidence="1">Futalosine nucleosidase</fullName>
    </alternativeName>
    <alternativeName>
        <fullName evidence="1">Menaquinone biosynthetic enzyme MqnB</fullName>
    </alternativeName>
</protein>
<dbReference type="Proteomes" id="UP000011724">
    <property type="component" value="Chromosome"/>
</dbReference>
<comment type="similarity">
    <text evidence="1">Belongs to the PNP/UDP phosphorylase family. Futalosine hydrolase subfamily.</text>
</comment>
<dbReference type="eggNOG" id="COG0775">
    <property type="taxonomic scope" value="Bacteria"/>
</dbReference>
<organism evidence="4 5">
    <name type="scientific">Pseudodesulfovibrio piezophilus (strain DSM 21447 / JCM 15486 / C1TLV30)</name>
    <name type="common">Desulfovibrio piezophilus</name>
    <dbReference type="NCBI Taxonomy" id="1322246"/>
    <lineage>
        <taxon>Bacteria</taxon>
        <taxon>Pseudomonadati</taxon>
        <taxon>Thermodesulfobacteriota</taxon>
        <taxon>Desulfovibrionia</taxon>
        <taxon>Desulfovibrionales</taxon>
        <taxon>Desulfovibrionaceae</taxon>
    </lineage>
</organism>
<accession>M1WSJ0</accession>
<dbReference type="InterPro" id="IPR035994">
    <property type="entry name" value="Nucleoside_phosphorylase_sf"/>
</dbReference>
<dbReference type="NCBIfam" id="TIGR03664">
    <property type="entry name" value="fut_nucase"/>
    <property type="match status" value="1"/>
</dbReference>
<dbReference type="GO" id="GO:0005829">
    <property type="term" value="C:cytosol"/>
    <property type="evidence" value="ECO:0007669"/>
    <property type="project" value="TreeGrafter"/>
</dbReference>
<dbReference type="GO" id="GO:0009116">
    <property type="term" value="P:nucleoside metabolic process"/>
    <property type="evidence" value="ECO:0007669"/>
    <property type="project" value="InterPro"/>
</dbReference>
<dbReference type="HAMAP" id="MF_00991">
    <property type="entry name" value="MqnB"/>
    <property type="match status" value="1"/>
</dbReference>
<comment type="catalytic activity">
    <reaction evidence="1">
        <text>futalosine + H2O = dehypoxanthine futalosine + hypoxanthine</text>
        <dbReference type="Rhea" id="RHEA:25904"/>
        <dbReference type="ChEBI" id="CHEBI:15377"/>
        <dbReference type="ChEBI" id="CHEBI:17368"/>
        <dbReference type="ChEBI" id="CHEBI:58863"/>
        <dbReference type="ChEBI" id="CHEBI:58864"/>
        <dbReference type="EC" id="3.2.2.26"/>
    </reaction>
</comment>
<proteinExistence type="inferred from homology"/>
<dbReference type="PATRIC" id="fig|879567.3.peg.1756"/>